<comment type="caution">
    <text evidence="2">The sequence shown here is derived from an EMBL/GenBank/DDBJ whole genome shotgun (WGS) entry which is preliminary data.</text>
</comment>
<dbReference type="EMBL" id="JACAZF010000005">
    <property type="protein sequence ID" value="KAF7303501.1"/>
    <property type="molecule type" value="Genomic_DNA"/>
</dbReference>
<dbReference type="AlphaFoldDB" id="A0A8H6SQ72"/>
<sequence length="547" mass="61494">MSELAPELQSMIAAAFLPYETSAAKRAVLDAMLEVLNATMDGLRAERNGMVPIHRLPNELLVHIFSYHPAWDERGLATRMLVCRRWFGVVLDSPTLWSVIDFDWEGVKYGSLRRRLVRSKDAPLRVNIERLKHTGITELLLGASSRLQQLSIAGARECMVDLLEQMFAQSFPLLQDLALEMTDYGAEEEEESEGFLVDLELSGALLSRMPNLYALKLVNISTEWTSLHSLRYLTINARKANLANPIHFHVLLSILRECPELVELQLDCVLMPGTPELYSVVHLQRLTLLHLRDSCFFIEDILNYVVFPGNTRLSLFPLGINDGSDIRALLVPIRLHLRSPLSPAPEVMSFSVPKSEDGGVISNFKIDFDTAANHARGFSDALQPLLGLNSHPPTARSLRQILAKIMHAVPTQRVTHLSAEIAHDISAKTWALALTHLPSLERVDIFLENSAAQLCQALAGLKKAPPLRLIHVSDFTHGPDEDKSYVAPFLGELKTLLQKHRDAGRTVEKLVFKFYAWGVERRSEQPLVEDWSEIKALVRELVVEEKQ</sequence>
<evidence type="ECO:0000313" key="2">
    <source>
        <dbReference type="EMBL" id="KAF7303501.1"/>
    </source>
</evidence>
<evidence type="ECO:0000313" key="3">
    <source>
        <dbReference type="Proteomes" id="UP000636479"/>
    </source>
</evidence>
<dbReference type="Gene3D" id="3.80.10.10">
    <property type="entry name" value="Ribonuclease Inhibitor"/>
    <property type="match status" value="1"/>
</dbReference>
<name>A0A8H6SQ72_9AGAR</name>
<dbReference type="PANTHER" id="PTHR38926">
    <property type="entry name" value="F-BOX DOMAIN CONTAINING PROTEIN, EXPRESSED"/>
    <property type="match status" value="1"/>
</dbReference>
<keyword evidence="3" id="KW-1185">Reference proteome</keyword>
<accession>A0A8H6SQ72</accession>
<dbReference type="RefSeq" id="XP_037220473.1">
    <property type="nucleotide sequence ID" value="XM_037362552.1"/>
</dbReference>
<organism evidence="2 3">
    <name type="scientific">Mycena indigotica</name>
    <dbReference type="NCBI Taxonomy" id="2126181"/>
    <lineage>
        <taxon>Eukaryota</taxon>
        <taxon>Fungi</taxon>
        <taxon>Dikarya</taxon>
        <taxon>Basidiomycota</taxon>
        <taxon>Agaricomycotina</taxon>
        <taxon>Agaricomycetes</taxon>
        <taxon>Agaricomycetidae</taxon>
        <taxon>Agaricales</taxon>
        <taxon>Marasmiineae</taxon>
        <taxon>Mycenaceae</taxon>
        <taxon>Mycena</taxon>
    </lineage>
</organism>
<dbReference type="OrthoDB" id="3172239at2759"/>
<dbReference type="Gene3D" id="1.20.1280.50">
    <property type="match status" value="1"/>
</dbReference>
<dbReference type="SUPFAM" id="SSF52047">
    <property type="entry name" value="RNI-like"/>
    <property type="match status" value="1"/>
</dbReference>
<dbReference type="Pfam" id="PF12937">
    <property type="entry name" value="F-box-like"/>
    <property type="match status" value="1"/>
</dbReference>
<dbReference type="InterPro" id="IPR036047">
    <property type="entry name" value="F-box-like_dom_sf"/>
</dbReference>
<feature type="domain" description="F-box" evidence="1">
    <location>
        <begin position="50"/>
        <end position="100"/>
    </location>
</feature>
<dbReference type="Proteomes" id="UP000636479">
    <property type="component" value="Unassembled WGS sequence"/>
</dbReference>
<dbReference type="GeneID" id="59345068"/>
<gene>
    <name evidence="2" type="ORF">MIND_00579100</name>
</gene>
<reference evidence="2" key="1">
    <citation type="submission" date="2020-05" db="EMBL/GenBank/DDBJ databases">
        <title>Mycena genomes resolve the evolution of fungal bioluminescence.</title>
        <authorList>
            <person name="Tsai I.J."/>
        </authorList>
    </citation>
    <scope>NUCLEOTIDE SEQUENCE</scope>
    <source>
        <strain evidence="2">171206Taipei</strain>
    </source>
</reference>
<proteinExistence type="predicted"/>
<dbReference type="InterPro" id="IPR001810">
    <property type="entry name" value="F-box_dom"/>
</dbReference>
<evidence type="ECO:0000259" key="1">
    <source>
        <dbReference type="PROSITE" id="PS50181"/>
    </source>
</evidence>
<protein>
    <submittedName>
        <fullName evidence="2">F-box domain-containing protein</fullName>
    </submittedName>
</protein>
<dbReference type="SUPFAM" id="SSF81383">
    <property type="entry name" value="F-box domain"/>
    <property type="match status" value="1"/>
</dbReference>
<dbReference type="PROSITE" id="PS50181">
    <property type="entry name" value="FBOX"/>
    <property type="match status" value="1"/>
</dbReference>
<dbReference type="PANTHER" id="PTHR38926:SF72">
    <property type="entry name" value="IM:7136021-RELATED"/>
    <property type="match status" value="1"/>
</dbReference>
<dbReference type="InterPro" id="IPR032675">
    <property type="entry name" value="LRR_dom_sf"/>
</dbReference>